<dbReference type="InterPro" id="IPR020806">
    <property type="entry name" value="PKS_PP-bd"/>
</dbReference>
<feature type="compositionally biased region" description="Basic and acidic residues" evidence="4">
    <location>
        <begin position="546"/>
        <end position="559"/>
    </location>
</feature>
<evidence type="ECO:0000256" key="4">
    <source>
        <dbReference type="SAM" id="MobiDB-lite"/>
    </source>
</evidence>
<dbReference type="PANTHER" id="PTHR45527:SF1">
    <property type="entry name" value="FATTY ACID SYNTHASE"/>
    <property type="match status" value="1"/>
</dbReference>
<feature type="region of interest" description="Disordered" evidence="4">
    <location>
        <begin position="546"/>
        <end position="571"/>
    </location>
</feature>
<evidence type="ECO:0000256" key="1">
    <source>
        <dbReference type="ARBA" id="ARBA00001957"/>
    </source>
</evidence>
<dbReference type="Pfam" id="PF13193">
    <property type="entry name" value="AMP-binding_C"/>
    <property type="match status" value="1"/>
</dbReference>
<comment type="cofactor">
    <cofactor evidence="1">
        <name>pantetheine 4'-phosphate</name>
        <dbReference type="ChEBI" id="CHEBI:47942"/>
    </cofactor>
</comment>
<dbReference type="Gene3D" id="3.30.300.30">
    <property type="match status" value="1"/>
</dbReference>
<dbReference type="InterPro" id="IPR045851">
    <property type="entry name" value="AMP-bd_C_sf"/>
</dbReference>
<proteinExistence type="predicted"/>
<feature type="region of interest" description="Disordered" evidence="4">
    <location>
        <begin position="836"/>
        <end position="864"/>
    </location>
</feature>
<keyword evidence="7" id="KW-1185">Reference proteome</keyword>
<organism evidence="6 7">
    <name type="scientific">Streptosporangium vulgare</name>
    <dbReference type="NCBI Taxonomy" id="46190"/>
    <lineage>
        <taxon>Bacteria</taxon>
        <taxon>Bacillati</taxon>
        <taxon>Actinomycetota</taxon>
        <taxon>Actinomycetes</taxon>
        <taxon>Streptosporangiales</taxon>
        <taxon>Streptosporangiaceae</taxon>
        <taxon>Streptosporangium</taxon>
    </lineage>
</organism>
<comment type="caution">
    <text evidence="6">The sequence shown here is derived from an EMBL/GenBank/DDBJ whole genome shotgun (WGS) entry which is preliminary data.</text>
</comment>
<reference evidence="6 7" key="1">
    <citation type="submission" date="2024-09" db="EMBL/GenBank/DDBJ databases">
        <authorList>
            <person name="Sun Q."/>
            <person name="Mori K."/>
        </authorList>
    </citation>
    <scope>NUCLEOTIDE SEQUENCE [LARGE SCALE GENOMIC DNA]</scope>
    <source>
        <strain evidence="6 7">JCM 3028</strain>
    </source>
</reference>
<evidence type="ECO:0000259" key="5">
    <source>
        <dbReference type="PROSITE" id="PS50075"/>
    </source>
</evidence>
<dbReference type="InterPro" id="IPR006162">
    <property type="entry name" value="Ppantetheine_attach_site"/>
</dbReference>
<dbReference type="InterPro" id="IPR020845">
    <property type="entry name" value="AMP-binding_CS"/>
</dbReference>
<dbReference type="CDD" id="cd05930">
    <property type="entry name" value="A_NRPS"/>
    <property type="match status" value="1"/>
</dbReference>
<dbReference type="Pfam" id="PF00501">
    <property type="entry name" value="AMP-binding"/>
    <property type="match status" value="1"/>
</dbReference>
<dbReference type="EMBL" id="JBHMBS010000016">
    <property type="protein sequence ID" value="MFB9679515.1"/>
    <property type="molecule type" value="Genomic_DNA"/>
</dbReference>
<keyword evidence="3" id="KW-0597">Phosphoprotein</keyword>
<dbReference type="InterPro" id="IPR025110">
    <property type="entry name" value="AMP-bd_C"/>
</dbReference>
<evidence type="ECO:0000256" key="3">
    <source>
        <dbReference type="ARBA" id="ARBA00022553"/>
    </source>
</evidence>
<dbReference type="NCBIfam" id="TIGR01733">
    <property type="entry name" value="AA-adenyl-dom"/>
    <property type="match status" value="1"/>
</dbReference>
<dbReference type="SUPFAM" id="SSF56801">
    <property type="entry name" value="Acetyl-CoA synthetase-like"/>
    <property type="match status" value="1"/>
</dbReference>
<feature type="domain" description="Carrier" evidence="5">
    <location>
        <begin position="567"/>
        <end position="641"/>
    </location>
</feature>
<dbReference type="Gene3D" id="3.40.50.980">
    <property type="match status" value="2"/>
</dbReference>
<dbReference type="Pfam" id="PF00668">
    <property type="entry name" value="Condensation"/>
    <property type="match status" value="2"/>
</dbReference>
<dbReference type="InterPro" id="IPR001242">
    <property type="entry name" value="Condensation_dom"/>
</dbReference>
<dbReference type="Gene3D" id="3.30.559.10">
    <property type="entry name" value="Chloramphenicol acetyltransferase-like domain"/>
    <property type="match status" value="2"/>
</dbReference>
<dbReference type="PROSITE" id="PS00455">
    <property type="entry name" value="AMP_BINDING"/>
    <property type="match status" value="1"/>
</dbReference>
<accession>A0ABV5TM70</accession>
<dbReference type="RefSeq" id="WP_344747160.1">
    <property type="nucleotide sequence ID" value="NZ_BAAAWW010000118.1"/>
</dbReference>
<dbReference type="SMART" id="SM00823">
    <property type="entry name" value="PKS_PP"/>
    <property type="match status" value="1"/>
</dbReference>
<dbReference type="PROSITE" id="PS00012">
    <property type="entry name" value="PHOSPHOPANTETHEINE"/>
    <property type="match status" value="1"/>
</dbReference>
<keyword evidence="2" id="KW-0596">Phosphopantetheine</keyword>
<dbReference type="Proteomes" id="UP001589610">
    <property type="component" value="Unassembled WGS sequence"/>
</dbReference>
<dbReference type="Gene3D" id="2.30.38.10">
    <property type="entry name" value="Luciferase, Domain 3"/>
    <property type="match status" value="1"/>
</dbReference>
<protein>
    <submittedName>
        <fullName evidence="6">Amino acid adenylation domain-containing protein</fullName>
    </submittedName>
</protein>
<dbReference type="Pfam" id="PF00550">
    <property type="entry name" value="PP-binding"/>
    <property type="match status" value="1"/>
</dbReference>
<dbReference type="InterPro" id="IPR009081">
    <property type="entry name" value="PP-bd_ACP"/>
</dbReference>
<gene>
    <name evidence="6" type="ORF">ACFFRH_28875</name>
</gene>
<evidence type="ECO:0000256" key="2">
    <source>
        <dbReference type="ARBA" id="ARBA00022450"/>
    </source>
</evidence>
<dbReference type="InterPro" id="IPR023213">
    <property type="entry name" value="CAT-like_dom_sf"/>
</dbReference>
<dbReference type="Gene3D" id="3.30.559.30">
    <property type="entry name" value="Nonribosomal peptide synthetase, condensation domain"/>
    <property type="match status" value="2"/>
</dbReference>
<dbReference type="PANTHER" id="PTHR45527">
    <property type="entry name" value="NONRIBOSOMAL PEPTIDE SYNTHETASE"/>
    <property type="match status" value="1"/>
</dbReference>
<name>A0ABV5TM70_9ACTN</name>
<evidence type="ECO:0000313" key="7">
    <source>
        <dbReference type="Proteomes" id="UP001589610"/>
    </source>
</evidence>
<dbReference type="PROSITE" id="PS50075">
    <property type="entry name" value="CARRIER"/>
    <property type="match status" value="1"/>
</dbReference>
<dbReference type="SUPFAM" id="SSF52777">
    <property type="entry name" value="CoA-dependent acyltransferases"/>
    <property type="match status" value="4"/>
</dbReference>
<dbReference type="SUPFAM" id="SSF47336">
    <property type="entry name" value="ACP-like"/>
    <property type="match status" value="1"/>
</dbReference>
<dbReference type="InterPro" id="IPR010071">
    <property type="entry name" value="AA_adenyl_dom"/>
</dbReference>
<evidence type="ECO:0000313" key="6">
    <source>
        <dbReference type="EMBL" id="MFB9679515.1"/>
    </source>
</evidence>
<dbReference type="InterPro" id="IPR036736">
    <property type="entry name" value="ACP-like_sf"/>
</dbReference>
<sequence>MTMTESGESRAPDTSAGPGTAVVTRAAVAGAHGASAPNDLPGGWAPRRAVRAETIHGGFEAQASRTPHGVALRARGVTLTYEELNARANVLARRLRAHGVRAESLVVVCLPRSVELLVSFLAVMKAGGAYVPLSPGDPDRRRRHIVEDARPTVVVTDAGHVGDEEFAGSTALCVDELLESAATAGPAERRNLDEEVRPEQLAYVIYTSGSSGRPKGVMCPHHGVANYLDWAVETYTTLGTGGAPLFSSVGFDMVVPNIYAPLWCGQAVRLVPDDQDLPAQISEMLSSGPYGFIKLTPGQLDLVTSMTGTEGARSLAGLLAVGADLFPVQSLRRWRALDSATPVLNEYGPTEASVANAFFMTPDGFSGETIPIGKPIENTSMYILDEDLRPVPAGVEGEIFIGGVCCARGYLGRPDLTGEKFVPDPYAPEPGARMYRTGDRATWDDQGNAFFLGRSDRQLKIRGYRVEPGEAESALRRHPDIRDAAVVGHRGGPDAPLVLKAYLVVDGAVPEGLVEWMADHVPDYAIPRQYATVASIPLDANGKVDRSALARQEAERSPEPEPATDDPGAGSVEDVLREAWKSVLGVSTVDPDANFFELGGDSISTVRLASALREQGYELSLTDVFRCPTLHALASLVVRSDTVAETTVDVSGPLPLTPIQQWFVDREPVDRDHNNQSVLLEWEDEPEVFALETALEALVNAHDALRLRFTRSADGWRQEAGEAPPGFELLSEVYLDEDADPDRALQEAATRLQRSLDIESGRVIRAALISGAERPSLLLIAVHHLAVDTFSWPRIVRDLDVAYTNLVAGRDPGLPEDSFVFSQWASALAVVRPREAATSGGGRDAARGPVSLPRDNPDGANTVGGAECVEVRLDTSTTRKLLRVTPSDYSSPVEVVLLTALADALSAAHDLPSVTFDVERHGRDSRLPGPDRSDAVGWFAGVHRVTLDSFTLDAESDPGLRDAVHRVKQAMVAGPADRLECDIEAEPANPGMIMFNYSGHLETQFQAESFSAAVGAAGEERSARQERSHDIELEVDVAGDRLTFRWLYAPALHRRQTIESVARRCMSTIELLVRRGSGVRAARVPSDFPLASVTREQLDRILKETGRVDDLYDLTPLQSGMLLHSLMGGDYGGCHIIECAPGLDESAVADVWRELVRRHPVLRSGVHWQGLDRPVQVVHPVESVDVGIAPWSEDLIDTASDESRGWRPRVTVARTDGDRLKVVLNCHHLWIDGWSVGVLTDEASRMHTALTGGGEALPAPVPYRRYVEWLRDPERRRAARGYWTGRLAGSRACYLEPPGQAAGGGERLLTVDLSADTRTHFQRLASRHGVTPAVATIAAWAVTVSAALGRDDVMVGCVVDGRTWDLAKIDRIVGLVMNTVPVIWDPDGSATVATALADLRDQLSETVRHGHHSLADLQRRVPGAQGEPFDNIFVVEDVSDASSARTFQRALGYEEVHYPLSLTLLVESGQPVSLRFAFHDGGLDRERVRTLADRVVRTLELMASHSSGSVRALRAMLP</sequence>
<dbReference type="Gene3D" id="1.10.1200.10">
    <property type="entry name" value="ACP-like"/>
    <property type="match status" value="1"/>
</dbReference>
<dbReference type="InterPro" id="IPR000873">
    <property type="entry name" value="AMP-dep_synth/lig_dom"/>
</dbReference>